<evidence type="ECO:0000313" key="3">
    <source>
        <dbReference type="Proteomes" id="UP000019666"/>
    </source>
</evidence>
<comment type="caution">
    <text evidence="2">The sequence shown here is derived from an EMBL/GenBank/DDBJ whole genome shotgun (WGS) entry which is preliminary data.</text>
</comment>
<accession>A0A017HSE4</accession>
<name>A0A017HSE4_9RHOB</name>
<organism evidence="2 3">
    <name type="scientific">Rubellimicrobium mesophilum DSM 19309</name>
    <dbReference type="NCBI Taxonomy" id="442562"/>
    <lineage>
        <taxon>Bacteria</taxon>
        <taxon>Pseudomonadati</taxon>
        <taxon>Pseudomonadota</taxon>
        <taxon>Alphaproteobacteria</taxon>
        <taxon>Rhodobacterales</taxon>
        <taxon>Roseobacteraceae</taxon>
        <taxon>Rubellimicrobium</taxon>
    </lineage>
</organism>
<evidence type="ECO:0000313" key="2">
    <source>
        <dbReference type="EMBL" id="EYD77038.1"/>
    </source>
</evidence>
<dbReference type="Proteomes" id="UP000019666">
    <property type="component" value="Unassembled WGS sequence"/>
</dbReference>
<dbReference type="HOGENOM" id="CLU_3047663_0_0_5"/>
<dbReference type="EMBL" id="AOSK01000036">
    <property type="protein sequence ID" value="EYD77038.1"/>
    <property type="molecule type" value="Genomic_DNA"/>
</dbReference>
<gene>
    <name evidence="2" type="ORF">Rumeso_01297</name>
</gene>
<protein>
    <submittedName>
        <fullName evidence="2">Uncharacterized protein</fullName>
    </submittedName>
</protein>
<evidence type="ECO:0000256" key="1">
    <source>
        <dbReference type="SAM" id="MobiDB-lite"/>
    </source>
</evidence>
<feature type="region of interest" description="Disordered" evidence="1">
    <location>
        <begin position="1"/>
        <end position="54"/>
    </location>
</feature>
<keyword evidence="3" id="KW-1185">Reference proteome</keyword>
<sequence length="54" mass="5529">MRSRVGGSLHGLDTASMALKRRGPRGRLPANGGGRPGPRRAYLAGSSPAEGMPS</sequence>
<proteinExistence type="predicted"/>
<dbReference type="AlphaFoldDB" id="A0A017HSE4"/>
<reference evidence="2 3" key="1">
    <citation type="submission" date="2013-02" db="EMBL/GenBank/DDBJ databases">
        <authorList>
            <person name="Fiebig A."/>
            <person name="Goeker M."/>
            <person name="Klenk H.-P.P."/>
        </authorList>
    </citation>
    <scope>NUCLEOTIDE SEQUENCE [LARGE SCALE GENOMIC DNA]</scope>
    <source>
        <strain evidence="2 3">DSM 19309</strain>
    </source>
</reference>